<dbReference type="Proteomes" id="UP000319769">
    <property type="component" value="Unassembled WGS sequence"/>
</dbReference>
<dbReference type="AlphaFoldDB" id="A0A5N0VB02"/>
<accession>A0A5N0VB02</accession>
<dbReference type="SUPFAM" id="SSF53850">
    <property type="entry name" value="Periplasmic binding protein-like II"/>
    <property type="match status" value="1"/>
</dbReference>
<keyword evidence="4" id="KW-0804">Transcription</keyword>
<evidence type="ECO:0000256" key="3">
    <source>
        <dbReference type="ARBA" id="ARBA00023125"/>
    </source>
</evidence>
<comment type="caution">
    <text evidence="6">The sequence shown here is derived from an EMBL/GenBank/DDBJ whole genome shotgun (WGS) entry which is preliminary data.</text>
</comment>
<dbReference type="GO" id="GO:0032993">
    <property type="term" value="C:protein-DNA complex"/>
    <property type="evidence" value="ECO:0007669"/>
    <property type="project" value="TreeGrafter"/>
</dbReference>
<proteinExistence type="inferred from homology"/>
<evidence type="ECO:0000256" key="2">
    <source>
        <dbReference type="ARBA" id="ARBA00023015"/>
    </source>
</evidence>
<dbReference type="InterPro" id="IPR005119">
    <property type="entry name" value="LysR_subst-bd"/>
</dbReference>
<gene>
    <name evidence="6" type="ORF">FPZ12_009485</name>
</gene>
<dbReference type="PANTHER" id="PTHR30346:SF28">
    <property type="entry name" value="HTH-TYPE TRANSCRIPTIONAL REGULATOR CYNR"/>
    <property type="match status" value="1"/>
</dbReference>
<dbReference type="Pfam" id="PF03466">
    <property type="entry name" value="LysR_substrate"/>
    <property type="match status" value="1"/>
</dbReference>
<evidence type="ECO:0000313" key="7">
    <source>
        <dbReference type="Proteomes" id="UP000319769"/>
    </source>
</evidence>
<dbReference type="GO" id="GO:0003677">
    <property type="term" value="F:DNA binding"/>
    <property type="evidence" value="ECO:0007669"/>
    <property type="project" value="UniProtKB-KW"/>
</dbReference>
<evidence type="ECO:0000256" key="1">
    <source>
        <dbReference type="ARBA" id="ARBA00009437"/>
    </source>
</evidence>
<comment type="similarity">
    <text evidence="1">Belongs to the LysR transcriptional regulatory family.</text>
</comment>
<evidence type="ECO:0000259" key="5">
    <source>
        <dbReference type="Pfam" id="PF03466"/>
    </source>
</evidence>
<dbReference type="OrthoDB" id="3181812at2"/>
<organism evidence="6 7">
    <name type="scientific">Amycolatopsis acidicola</name>
    <dbReference type="NCBI Taxonomy" id="2596893"/>
    <lineage>
        <taxon>Bacteria</taxon>
        <taxon>Bacillati</taxon>
        <taxon>Actinomycetota</taxon>
        <taxon>Actinomycetes</taxon>
        <taxon>Pseudonocardiales</taxon>
        <taxon>Pseudonocardiaceae</taxon>
        <taxon>Amycolatopsis</taxon>
    </lineage>
</organism>
<feature type="domain" description="LysR substrate-binding" evidence="5">
    <location>
        <begin position="26"/>
        <end position="209"/>
    </location>
</feature>
<sequence length="220" mass="23427">MTAAPASTLTTRHCAQESGTPDLRLVVSRLLAGYRQTHPGTRWSLVTSLRGAMIDGLRDGQFDLAICEAQNEDDITNTPLMREPLHLALPSGHPRADKAPMRPADLAGIPYIGLHRSMGTSAEAQRFFAAGEAHPAPVVEVNDTHLVPHLVSTLTGFGITPASVTPAGAPVVTVDTEPGLTRQISLAHLTTRTLPPATDSFVAFLTERWQAARDGRSGTS</sequence>
<dbReference type="GO" id="GO:0003700">
    <property type="term" value="F:DNA-binding transcription factor activity"/>
    <property type="evidence" value="ECO:0007669"/>
    <property type="project" value="TreeGrafter"/>
</dbReference>
<evidence type="ECO:0000313" key="6">
    <source>
        <dbReference type="EMBL" id="KAA9163225.1"/>
    </source>
</evidence>
<keyword evidence="3" id="KW-0238">DNA-binding</keyword>
<name>A0A5N0VB02_9PSEU</name>
<dbReference type="PANTHER" id="PTHR30346">
    <property type="entry name" value="TRANSCRIPTIONAL DUAL REGULATOR HCAR-RELATED"/>
    <property type="match status" value="1"/>
</dbReference>
<dbReference type="Gene3D" id="3.40.190.290">
    <property type="match status" value="1"/>
</dbReference>
<evidence type="ECO:0000256" key="4">
    <source>
        <dbReference type="ARBA" id="ARBA00023163"/>
    </source>
</evidence>
<protein>
    <recommendedName>
        <fullName evidence="5">LysR substrate-binding domain-containing protein</fullName>
    </recommendedName>
</protein>
<keyword evidence="7" id="KW-1185">Reference proteome</keyword>
<keyword evidence="2" id="KW-0805">Transcription regulation</keyword>
<reference evidence="6" key="1">
    <citation type="submission" date="2019-09" db="EMBL/GenBank/DDBJ databases">
        <authorList>
            <person name="Teo W.F.A."/>
            <person name="Duangmal K."/>
        </authorList>
    </citation>
    <scope>NUCLEOTIDE SEQUENCE [LARGE SCALE GENOMIC DNA]</scope>
    <source>
        <strain evidence="6">K81G1</strain>
    </source>
</reference>
<dbReference type="EMBL" id="VMNW02000010">
    <property type="protein sequence ID" value="KAA9163225.1"/>
    <property type="molecule type" value="Genomic_DNA"/>
</dbReference>